<organism evidence="8 9">
    <name type="scientific">Zingiber officinale</name>
    <name type="common">Ginger</name>
    <name type="synonym">Amomum zingiber</name>
    <dbReference type="NCBI Taxonomy" id="94328"/>
    <lineage>
        <taxon>Eukaryota</taxon>
        <taxon>Viridiplantae</taxon>
        <taxon>Streptophyta</taxon>
        <taxon>Embryophyta</taxon>
        <taxon>Tracheophyta</taxon>
        <taxon>Spermatophyta</taxon>
        <taxon>Magnoliopsida</taxon>
        <taxon>Liliopsida</taxon>
        <taxon>Zingiberales</taxon>
        <taxon>Zingiberaceae</taxon>
        <taxon>Zingiber</taxon>
    </lineage>
</organism>
<reference evidence="8 9" key="1">
    <citation type="submission" date="2020-08" db="EMBL/GenBank/DDBJ databases">
        <title>Plant Genome Project.</title>
        <authorList>
            <person name="Zhang R.-G."/>
        </authorList>
    </citation>
    <scope>NUCLEOTIDE SEQUENCE [LARGE SCALE GENOMIC DNA]</scope>
    <source>
        <tissue evidence="8">Rhizome</tissue>
    </source>
</reference>
<accession>A0A8J5GAZ8</accession>
<protein>
    <submittedName>
        <fullName evidence="8">Uncharacterized protein</fullName>
    </submittedName>
</protein>
<dbReference type="Pfam" id="PF03094">
    <property type="entry name" value="Mlo"/>
    <property type="match status" value="1"/>
</dbReference>
<dbReference type="InterPro" id="IPR004326">
    <property type="entry name" value="Mlo"/>
</dbReference>
<evidence type="ECO:0000256" key="1">
    <source>
        <dbReference type="ARBA" id="ARBA00004141"/>
    </source>
</evidence>
<keyword evidence="9" id="KW-1185">Reference proteome</keyword>
<dbReference type="Proteomes" id="UP000734854">
    <property type="component" value="Unassembled WGS sequence"/>
</dbReference>
<evidence type="ECO:0000256" key="3">
    <source>
        <dbReference type="ARBA" id="ARBA00022692"/>
    </source>
</evidence>
<dbReference type="GO" id="GO:0016020">
    <property type="term" value="C:membrane"/>
    <property type="evidence" value="ECO:0007669"/>
    <property type="project" value="UniProtKB-SubCell"/>
</dbReference>
<dbReference type="AlphaFoldDB" id="A0A8J5GAZ8"/>
<comment type="caution">
    <text evidence="8">The sequence shown here is derived from an EMBL/GenBank/DDBJ whole genome shotgun (WGS) entry which is preliminary data.</text>
</comment>
<keyword evidence="5" id="KW-1133">Transmembrane helix</keyword>
<dbReference type="EMBL" id="JACMSC010000011">
    <property type="protein sequence ID" value="KAG6499474.1"/>
    <property type="molecule type" value="Genomic_DNA"/>
</dbReference>
<evidence type="ECO:0000256" key="5">
    <source>
        <dbReference type="ARBA" id="ARBA00022989"/>
    </source>
</evidence>
<evidence type="ECO:0000256" key="7">
    <source>
        <dbReference type="ARBA" id="ARBA00023265"/>
    </source>
</evidence>
<sequence>MKAALSFARLQEEKINEEGRRNNKVIRENPSHYSTPRRLTKEEIKERMAKGLCWHCDEKWHRGHQCKQKRILMIEPIENSEEEDDFYEGPWVPITNPPSRDLLQAATTATPTAFEKGNSEEDEAGLQHLLRVFTGVVAPEDSLISDLTKSEIPCRRGSERRETQRRTELALNIFSGEALLKSNTEAVVDFHERGCECWHDPSNFNLQFWQQASFHLSAIQLRVVCVGGISRSEGEDSNFCVICCSSLKCLTAGRTSHYVSLSGISLVICIVATSREDVTVFVVLELEDIFWEGRCTETCALIMVLGRAKIHRWKDWEKDTTSAEYAFTTEPVYRDAKGKAISKEELLKPKEEEKPKILIASIEFTNLKYSRVEIDEVRFEWAECMLDYI</sequence>
<evidence type="ECO:0000313" key="9">
    <source>
        <dbReference type="Proteomes" id="UP000734854"/>
    </source>
</evidence>
<evidence type="ECO:0000256" key="4">
    <source>
        <dbReference type="ARBA" id="ARBA00022821"/>
    </source>
</evidence>
<proteinExistence type="inferred from homology"/>
<dbReference type="GO" id="GO:0006952">
    <property type="term" value="P:defense response"/>
    <property type="evidence" value="ECO:0007669"/>
    <property type="project" value="UniProtKB-KW"/>
</dbReference>
<name>A0A8J5GAZ8_ZINOF</name>
<keyword evidence="6" id="KW-0472">Membrane</keyword>
<keyword evidence="7" id="KW-0568">Pathogenesis-related protein</keyword>
<keyword evidence="3" id="KW-0812">Transmembrane</keyword>
<comment type="similarity">
    <text evidence="2">Belongs to the MLO family.</text>
</comment>
<evidence type="ECO:0000256" key="2">
    <source>
        <dbReference type="ARBA" id="ARBA00006574"/>
    </source>
</evidence>
<evidence type="ECO:0000313" key="8">
    <source>
        <dbReference type="EMBL" id="KAG6499474.1"/>
    </source>
</evidence>
<evidence type="ECO:0000256" key="6">
    <source>
        <dbReference type="ARBA" id="ARBA00023136"/>
    </source>
</evidence>
<gene>
    <name evidence="8" type="ORF">ZIOFF_039262</name>
</gene>
<comment type="subcellular location">
    <subcellularLocation>
        <location evidence="1">Membrane</location>
        <topology evidence="1">Multi-pass membrane protein</topology>
    </subcellularLocation>
</comment>
<keyword evidence="4" id="KW-0611">Plant defense</keyword>